<accession>A0A182NW50</accession>
<dbReference type="VEuPathDB" id="VectorBase:ADIR014134"/>
<keyword evidence="2" id="KW-1185">Reference proteome</keyword>
<reference evidence="1" key="2">
    <citation type="submission" date="2020-05" db="UniProtKB">
        <authorList>
            <consortium name="EnsemblMetazoa"/>
        </authorList>
    </citation>
    <scope>IDENTIFICATION</scope>
    <source>
        <strain evidence="1">WRAIR2</strain>
    </source>
</reference>
<dbReference type="AlphaFoldDB" id="A0A182NW50"/>
<evidence type="ECO:0000313" key="2">
    <source>
        <dbReference type="Proteomes" id="UP000075884"/>
    </source>
</evidence>
<sequence length="98" mass="11281">MKKDKRFRFAVVEKNGSYFNLIIMLTRNKQILHVCCISPAPTLCALVCAPASLRSFVSLQPQLALRRKRKKPVGFSTRWYERIVAARADSDIQRATVW</sequence>
<reference evidence="2" key="1">
    <citation type="submission" date="2013-03" db="EMBL/GenBank/DDBJ databases">
        <title>The Genome Sequence of Anopheles dirus WRAIR2.</title>
        <authorList>
            <consortium name="The Broad Institute Genomics Platform"/>
            <person name="Neafsey D.E."/>
            <person name="Walton C."/>
            <person name="Walker B."/>
            <person name="Young S.K."/>
            <person name="Zeng Q."/>
            <person name="Gargeya S."/>
            <person name="Fitzgerald M."/>
            <person name="Haas B."/>
            <person name="Abouelleil A."/>
            <person name="Allen A.W."/>
            <person name="Alvarado L."/>
            <person name="Arachchi H.M."/>
            <person name="Berlin A.M."/>
            <person name="Chapman S.B."/>
            <person name="Gainer-Dewar J."/>
            <person name="Goldberg J."/>
            <person name="Griggs A."/>
            <person name="Gujja S."/>
            <person name="Hansen M."/>
            <person name="Howarth C."/>
            <person name="Imamovic A."/>
            <person name="Ireland A."/>
            <person name="Larimer J."/>
            <person name="McCowan C."/>
            <person name="Murphy C."/>
            <person name="Pearson M."/>
            <person name="Poon T.W."/>
            <person name="Priest M."/>
            <person name="Roberts A."/>
            <person name="Saif S."/>
            <person name="Shea T."/>
            <person name="Sisk P."/>
            <person name="Sykes S."/>
            <person name="Wortman J."/>
            <person name="Nusbaum C."/>
            <person name="Birren B."/>
        </authorList>
    </citation>
    <scope>NUCLEOTIDE SEQUENCE [LARGE SCALE GENOMIC DNA]</scope>
    <source>
        <strain evidence="2">WRAIR2</strain>
    </source>
</reference>
<proteinExistence type="predicted"/>
<dbReference type="Proteomes" id="UP000075884">
    <property type="component" value="Unassembled WGS sequence"/>
</dbReference>
<organism evidence="1 2">
    <name type="scientific">Anopheles dirus</name>
    <dbReference type="NCBI Taxonomy" id="7168"/>
    <lineage>
        <taxon>Eukaryota</taxon>
        <taxon>Metazoa</taxon>
        <taxon>Ecdysozoa</taxon>
        <taxon>Arthropoda</taxon>
        <taxon>Hexapoda</taxon>
        <taxon>Insecta</taxon>
        <taxon>Pterygota</taxon>
        <taxon>Neoptera</taxon>
        <taxon>Endopterygota</taxon>
        <taxon>Diptera</taxon>
        <taxon>Nematocera</taxon>
        <taxon>Culicoidea</taxon>
        <taxon>Culicidae</taxon>
        <taxon>Anophelinae</taxon>
        <taxon>Anopheles</taxon>
    </lineage>
</organism>
<dbReference type="EnsemblMetazoa" id="ADIR014134-RA">
    <property type="protein sequence ID" value="ADIR014134-PA"/>
    <property type="gene ID" value="ADIR014134"/>
</dbReference>
<name>A0A182NW50_9DIPT</name>
<evidence type="ECO:0000313" key="1">
    <source>
        <dbReference type="EnsemblMetazoa" id="ADIR014134-PA"/>
    </source>
</evidence>
<protein>
    <submittedName>
        <fullName evidence="1">Uncharacterized protein</fullName>
    </submittedName>
</protein>